<accession>A0A238V6S8</accession>
<keyword evidence="1" id="KW-0732">Signal</keyword>
<dbReference type="Proteomes" id="UP000198412">
    <property type="component" value="Unassembled WGS sequence"/>
</dbReference>
<gene>
    <name evidence="2" type="ORF">SAMN04488111_0017</name>
</gene>
<proteinExistence type="predicted"/>
<dbReference type="PANTHER" id="PTHR43546">
    <property type="entry name" value="UPF0173 METAL-DEPENDENT HYDROLASE MJ1163-RELATED"/>
    <property type="match status" value="1"/>
</dbReference>
<feature type="chain" id="PRO_5012082480" evidence="1">
    <location>
        <begin position="21"/>
        <end position="253"/>
    </location>
</feature>
<dbReference type="Gene3D" id="3.60.15.10">
    <property type="entry name" value="Ribonuclease Z/Hydroxyacylglutathione hydrolase-like"/>
    <property type="match status" value="1"/>
</dbReference>
<dbReference type="InterPro" id="IPR036866">
    <property type="entry name" value="RibonucZ/Hydroxyglut_hydro"/>
</dbReference>
<name>A0A238V6S8_9FLAO</name>
<dbReference type="EMBL" id="FZNX01000001">
    <property type="protein sequence ID" value="SNR29911.1"/>
    <property type="molecule type" value="Genomic_DNA"/>
</dbReference>
<evidence type="ECO:0000256" key="1">
    <source>
        <dbReference type="SAM" id="SignalP"/>
    </source>
</evidence>
<dbReference type="InterPro" id="IPR050114">
    <property type="entry name" value="UPF0173_UPF0282_UlaG_hydrolase"/>
</dbReference>
<organism evidence="2 3">
    <name type="scientific">Lutibacter flavus</name>
    <dbReference type="NCBI Taxonomy" id="691689"/>
    <lineage>
        <taxon>Bacteria</taxon>
        <taxon>Pseudomonadati</taxon>
        <taxon>Bacteroidota</taxon>
        <taxon>Flavobacteriia</taxon>
        <taxon>Flavobacteriales</taxon>
        <taxon>Flavobacteriaceae</taxon>
        <taxon>Lutibacter</taxon>
    </lineage>
</organism>
<evidence type="ECO:0000313" key="3">
    <source>
        <dbReference type="Proteomes" id="UP000198412"/>
    </source>
</evidence>
<evidence type="ECO:0000313" key="2">
    <source>
        <dbReference type="EMBL" id="SNR29911.1"/>
    </source>
</evidence>
<dbReference type="PANTHER" id="PTHR43546:SF3">
    <property type="entry name" value="UPF0173 METAL-DEPENDENT HYDROLASE MJ1163"/>
    <property type="match status" value="1"/>
</dbReference>
<dbReference type="Pfam" id="PF13483">
    <property type="entry name" value="Lactamase_B_3"/>
    <property type="match status" value="1"/>
</dbReference>
<dbReference type="AlphaFoldDB" id="A0A238V6S8"/>
<protein>
    <submittedName>
        <fullName evidence="2">L-ascorbate metabolism protein UlaG, beta-lactamase superfamily</fullName>
    </submittedName>
</protein>
<dbReference type="SUPFAM" id="SSF56281">
    <property type="entry name" value="Metallo-hydrolase/oxidoreductase"/>
    <property type="match status" value="1"/>
</dbReference>
<reference evidence="3" key="1">
    <citation type="submission" date="2017-06" db="EMBL/GenBank/DDBJ databases">
        <authorList>
            <person name="Varghese N."/>
            <person name="Submissions S."/>
        </authorList>
    </citation>
    <scope>NUCLEOTIDE SEQUENCE [LARGE SCALE GENOMIC DNA]</scope>
    <source>
        <strain evidence="3">DSM 27993</strain>
    </source>
</reference>
<feature type="signal peptide" evidence="1">
    <location>
        <begin position="1"/>
        <end position="20"/>
    </location>
</feature>
<keyword evidence="3" id="KW-1185">Reference proteome</keyword>
<dbReference type="RefSeq" id="WP_089376406.1">
    <property type="nucleotide sequence ID" value="NZ_FZNX01000001.1"/>
</dbReference>
<sequence>MKVKIALVSFFVFISSISFAQNPILDELKTPNGILKIHPVLHGSLVLTHNNKTIYIDPYGGIDLYKGLKSPDIILLTDIHGDHLDQKTLDSIDTSKSIIIVPQAVANKLPESYNSQVIVLNNGQGVHRLDYFIKAIPMYNLPEEENAKHPKGRGNGYVLNIENKRIYISGDTEDIIEMRMLRNIDVAFVCMNLPYTMDINQAANAVLEFKPKIVYPYHYRGSEGFSDVEAFKNLVQNKDKNVEVRLSNWYPKN</sequence>
<dbReference type="OrthoDB" id="9789133at2"/>